<dbReference type="KEGG" id="ncc:104943894"/>
<evidence type="ECO:0000256" key="7">
    <source>
        <dbReference type="ARBA" id="ARBA00023170"/>
    </source>
</evidence>
<comment type="similarity">
    <text evidence="9">Belongs to the G-protein coupled receptor 1 family.</text>
</comment>
<dbReference type="AlphaFoldDB" id="A0A6I9MMW7"/>
<accession>A0A6I9MMW7</accession>
<feature type="transmembrane region" description="Helical" evidence="11">
    <location>
        <begin position="56"/>
        <end position="76"/>
    </location>
</feature>
<evidence type="ECO:0000256" key="9">
    <source>
        <dbReference type="RuleBase" id="RU000688"/>
    </source>
</evidence>
<reference evidence="14" key="1">
    <citation type="submission" date="2025-08" db="UniProtKB">
        <authorList>
            <consortium name="RefSeq"/>
        </authorList>
    </citation>
    <scope>IDENTIFICATION</scope>
    <source>
        <tissue evidence="14">Muscle</tissue>
    </source>
</reference>
<dbReference type="PROSITE" id="PS50262">
    <property type="entry name" value="G_PROTEIN_RECEP_F1_2"/>
    <property type="match status" value="1"/>
</dbReference>
<feature type="transmembrane region" description="Helical" evidence="11">
    <location>
        <begin position="250"/>
        <end position="267"/>
    </location>
</feature>
<evidence type="ECO:0000256" key="4">
    <source>
        <dbReference type="ARBA" id="ARBA00022989"/>
    </source>
</evidence>
<dbReference type="GeneID" id="104943894"/>
<keyword evidence="6 11" id="KW-0472">Membrane</keyword>
<feature type="transmembrane region" description="Helical" evidence="11">
    <location>
        <begin position="208"/>
        <end position="229"/>
    </location>
</feature>
<dbReference type="Proteomes" id="UP000504611">
    <property type="component" value="Unplaced"/>
</dbReference>
<evidence type="ECO:0000259" key="12">
    <source>
        <dbReference type="PROSITE" id="PS50262"/>
    </source>
</evidence>
<keyword evidence="8 9" id="KW-0807">Transducer</keyword>
<evidence type="ECO:0000256" key="1">
    <source>
        <dbReference type="ARBA" id="ARBA00004651"/>
    </source>
</evidence>
<dbReference type="GO" id="GO:0045028">
    <property type="term" value="F:G protein-coupled purinergic nucleotide receptor activity"/>
    <property type="evidence" value="ECO:0007669"/>
    <property type="project" value="TreeGrafter"/>
</dbReference>
<proteinExistence type="inferred from homology"/>
<feature type="transmembrane region" description="Helical" evidence="11">
    <location>
        <begin position="28"/>
        <end position="49"/>
    </location>
</feature>
<keyword evidence="5 9" id="KW-0297">G-protein coupled receptor</keyword>
<evidence type="ECO:0000256" key="8">
    <source>
        <dbReference type="ARBA" id="ARBA00023224"/>
    </source>
</evidence>
<name>A0A6I9MMW7_9TELE</name>
<evidence type="ECO:0000256" key="11">
    <source>
        <dbReference type="SAM" id="Phobius"/>
    </source>
</evidence>
<dbReference type="Gene3D" id="1.20.1070.10">
    <property type="entry name" value="Rhodopsin 7-helix transmembrane proteins"/>
    <property type="match status" value="1"/>
</dbReference>
<comment type="subcellular location">
    <subcellularLocation>
        <location evidence="1">Cell membrane</location>
        <topology evidence="1">Multi-pass membrane protein</topology>
    </subcellularLocation>
</comment>
<evidence type="ECO:0000256" key="2">
    <source>
        <dbReference type="ARBA" id="ARBA00022475"/>
    </source>
</evidence>
<evidence type="ECO:0000256" key="10">
    <source>
        <dbReference type="SAM" id="MobiDB-lite"/>
    </source>
</evidence>
<keyword evidence="4 11" id="KW-1133">Transmembrane helix</keyword>
<evidence type="ECO:0000313" key="14">
    <source>
        <dbReference type="RefSeq" id="XP_010767664.1"/>
    </source>
</evidence>
<evidence type="ECO:0000256" key="6">
    <source>
        <dbReference type="ARBA" id="ARBA00023136"/>
    </source>
</evidence>
<dbReference type="SUPFAM" id="SSF81321">
    <property type="entry name" value="Family A G protein-coupled receptor-like"/>
    <property type="match status" value="1"/>
</dbReference>
<feature type="region of interest" description="Disordered" evidence="10">
    <location>
        <begin position="333"/>
        <end position="355"/>
    </location>
</feature>
<protein>
    <submittedName>
        <fullName evidence="14">P2Y purinoceptor 14</fullName>
    </submittedName>
</protein>
<dbReference type="Pfam" id="PF00001">
    <property type="entry name" value="7tm_1"/>
    <property type="match status" value="1"/>
</dbReference>
<sequence>MDLQNSTHLPGNQSDFRSVFTMQVLPPLYLLTCLVGGVLNGVAACIFFRVPSDSGLVVYLKNMVVADFLMLSTFPFKVAAELGLGGWHMHVVTCRYTAVLFYFSMYVGMVFMGFISLERYVKIVRHTSSNTSTFGSKWCSVSKLHLLQSVDFARVLALLTWVFMLLSVLPNVVLTSNPANETNARRCMELKTPFGLQWHHFLAYFNNALFWLTLFLLSFCYASIACHLYSSYRRVRREQSDACRKSKRSIFSLLAVFFICFVPYHVLRVPYTLNQRAESGFSEDARFWLFQLKEATLFLSAINVCLDPVIYFLMCRTFRESLLRKLSGRRRRRRRGGSLTTGQSVTNLGGVEERR</sequence>
<feature type="domain" description="G-protein coupled receptors family 1 profile" evidence="12">
    <location>
        <begin position="39"/>
        <end position="311"/>
    </location>
</feature>
<dbReference type="PRINTS" id="PR00237">
    <property type="entry name" value="GPCRRHODOPSN"/>
</dbReference>
<feature type="transmembrane region" description="Helical" evidence="11">
    <location>
        <begin position="96"/>
        <end position="117"/>
    </location>
</feature>
<feature type="transmembrane region" description="Helical" evidence="11">
    <location>
        <begin position="295"/>
        <end position="315"/>
    </location>
</feature>
<dbReference type="GO" id="GO:0005886">
    <property type="term" value="C:plasma membrane"/>
    <property type="evidence" value="ECO:0007669"/>
    <property type="project" value="UniProtKB-SubCell"/>
</dbReference>
<keyword evidence="13" id="KW-1185">Reference proteome</keyword>
<evidence type="ECO:0000256" key="3">
    <source>
        <dbReference type="ARBA" id="ARBA00022692"/>
    </source>
</evidence>
<dbReference type="PRINTS" id="PR01157">
    <property type="entry name" value="P2YPURNOCPTR"/>
</dbReference>
<gene>
    <name evidence="14" type="primary">LOC104943894</name>
</gene>
<keyword evidence="3 9" id="KW-0812">Transmembrane</keyword>
<dbReference type="PANTHER" id="PTHR24233:SF3">
    <property type="entry name" value="P2Y PURINOCEPTOR 14"/>
    <property type="match status" value="1"/>
</dbReference>
<dbReference type="RefSeq" id="XP_010767664.1">
    <property type="nucleotide sequence ID" value="XM_010769362.1"/>
</dbReference>
<keyword evidence="7 9" id="KW-0675">Receptor</keyword>
<evidence type="ECO:0000313" key="13">
    <source>
        <dbReference type="Proteomes" id="UP000504611"/>
    </source>
</evidence>
<dbReference type="PROSITE" id="PS00237">
    <property type="entry name" value="G_PROTEIN_RECEP_F1_1"/>
    <property type="match status" value="1"/>
</dbReference>
<dbReference type="PANTHER" id="PTHR24233">
    <property type="entry name" value="P2Y PURINOCEPTOR-RELATED G-PROTEIN COUPLED RECEPTOR"/>
    <property type="match status" value="1"/>
</dbReference>
<organism evidence="13 14">
    <name type="scientific">Notothenia coriiceps</name>
    <name type="common">black rockcod</name>
    <dbReference type="NCBI Taxonomy" id="8208"/>
    <lineage>
        <taxon>Eukaryota</taxon>
        <taxon>Metazoa</taxon>
        <taxon>Chordata</taxon>
        <taxon>Craniata</taxon>
        <taxon>Vertebrata</taxon>
        <taxon>Euteleostomi</taxon>
        <taxon>Actinopterygii</taxon>
        <taxon>Neopterygii</taxon>
        <taxon>Teleostei</taxon>
        <taxon>Neoteleostei</taxon>
        <taxon>Acanthomorphata</taxon>
        <taxon>Eupercaria</taxon>
        <taxon>Perciformes</taxon>
        <taxon>Notothenioidei</taxon>
        <taxon>Nototheniidae</taxon>
        <taxon>Notothenia</taxon>
    </lineage>
</organism>
<keyword evidence="2" id="KW-1003">Cell membrane</keyword>
<evidence type="ECO:0000256" key="5">
    <source>
        <dbReference type="ARBA" id="ARBA00023040"/>
    </source>
</evidence>
<dbReference type="OrthoDB" id="6163051at2759"/>
<dbReference type="InterPro" id="IPR000276">
    <property type="entry name" value="GPCR_Rhodpsn"/>
</dbReference>
<dbReference type="InterPro" id="IPR017452">
    <property type="entry name" value="GPCR_Rhodpsn_7TM"/>
</dbReference>
<feature type="transmembrane region" description="Helical" evidence="11">
    <location>
        <begin position="152"/>
        <end position="173"/>
    </location>
</feature>